<dbReference type="RefSeq" id="WP_012852229.1">
    <property type="nucleotide sequence ID" value="NC_013510.1"/>
</dbReference>
<reference evidence="4 5" key="1">
    <citation type="journal article" date="2011" name="Stand. Genomic Sci.">
        <title>Complete genome sequence of Thermomonospora curvata type strain (B9).</title>
        <authorList>
            <person name="Chertkov O."/>
            <person name="Sikorski J."/>
            <person name="Nolan M."/>
            <person name="Lapidus A."/>
            <person name="Lucas S."/>
            <person name="Del Rio T.G."/>
            <person name="Tice H."/>
            <person name="Cheng J.F."/>
            <person name="Goodwin L."/>
            <person name="Pitluck S."/>
            <person name="Liolios K."/>
            <person name="Ivanova N."/>
            <person name="Mavromatis K."/>
            <person name="Mikhailova N."/>
            <person name="Ovchinnikova G."/>
            <person name="Pati A."/>
            <person name="Chen A."/>
            <person name="Palaniappan K."/>
            <person name="Djao O.D."/>
            <person name="Land M."/>
            <person name="Hauser L."/>
            <person name="Chang Y.J."/>
            <person name="Jeffries C.D."/>
            <person name="Brettin T."/>
            <person name="Han C."/>
            <person name="Detter J.C."/>
            <person name="Rohde M."/>
            <person name="Goker M."/>
            <person name="Woyke T."/>
            <person name="Bristow J."/>
            <person name="Eisen J.A."/>
            <person name="Markowitz V."/>
            <person name="Hugenholtz P."/>
            <person name="Klenk H.P."/>
            <person name="Kyrpides N.C."/>
        </authorList>
    </citation>
    <scope>NUCLEOTIDE SEQUENCE [LARGE SCALE GENOMIC DNA]</scope>
    <source>
        <strain evidence="5">ATCC 19995 / DSM 43183 / JCM 3096 / KCTC 9072 / NBRC 15933 / NCIMB 10081 / Henssen B9</strain>
    </source>
</reference>
<dbReference type="HOGENOM" id="CLU_328429_0_0_11"/>
<dbReference type="AlphaFoldDB" id="D1ACV6"/>
<gene>
    <name evidence="4" type="ordered locus">Tcur_1872</name>
</gene>
<protein>
    <recommendedName>
        <fullName evidence="6">Fibronectin type-III domain-containing protein</fullName>
    </recommendedName>
</protein>
<evidence type="ECO:0000259" key="2">
    <source>
        <dbReference type="Pfam" id="PF25832"/>
    </source>
</evidence>
<dbReference type="EMBL" id="CP001738">
    <property type="protein sequence ID" value="ACY97445.1"/>
    <property type="molecule type" value="Genomic_DNA"/>
</dbReference>
<dbReference type="STRING" id="471852.Tcur_1872"/>
<feature type="domain" description="SaeA fourth Fn3-like" evidence="3">
    <location>
        <begin position="680"/>
        <end position="758"/>
    </location>
</feature>
<dbReference type="OrthoDB" id="4494375at2"/>
<accession>D1ACV6</accession>
<evidence type="ECO:0008006" key="6">
    <source>
        <dbReference type="Google" id="ProtNLM"/>
    </source>
</evidence>
<dbReference type="Pfam" id="PF25835">
    <property type="entry name" value="Fn3_SaeA_5th"/>
    <property type="match status" value="1"/>
</dbReference>
<evidence type="ECO:0000313" key="4">
    <source>
        <dbReference type="EMBL" id="ACY97445.1"/>
    </source>
</evidence>
<keyword evidence="5" id="KW-1185">Reference proteome</keyword>
<organism evidence="4 5">
    <name type="scientific">Thermomonospora curvata (strain ATCC 19995 / DSM 43183 / JCM 3096 / KCTC 9072 / NBRC 15933 / NCIMB 10081 / Henssen B9)</name>
    <dbReference type="NCBI Taxonomy" id="471852"/>
    <lineage>
        <taxon>Bacteria</taxon>
        <taxon>Bacillati</taxon>
        <taxon>Actinomycetota</taxon>
        <taxon>Actinomycetes</taxon>
        <taxon>Streptosporangiales</taxon>
        <taxon>Thermomonosporaceae</taxon>
        <taxon>Thermomonospora</taxon>
    </lineage>
</organism>
<dbReference type="Proteomes" id="UP000001918">
    <property type="component" value="Chromosome"/>
</dbReference>
<dbReference type="InterPro" id="IPR058691">
    <property type="entry name" value="Fn3_SaeA_1st"/>
</dbReference>
<dbReference type="KEGG" id="tcu:Tcur_1872"/>
<sequence>MGFDDDYKREVLEPAREAGDQPPEDLRVRYRLREPLVPAQVAEQVRLVRQCWRRARGQLKYRKLIDRLEAEHRQLAPLFAAAERGDVRPLAERLRGSRERSAQRLADARARLTDAAGEVRMVTPAEVEELARAAGIAPGELESVAKVERIEIRDPDRLPASPPYAGYRKVRESLDVLGHRHLAEFLFGDALGGPMRVLEGFAAPGVPPGPQALAQAVQQAAEQWARRARDSSSTHAGTVLVALREAPPDALICYDLTERLRERHRQRASQGALLRHAVQDLGIEPADARRLVFAVLREDGPGGGVAARLRALLDAGEVYAAALLGEKLAGSELPEEAELLAEEARQRVAAAVRLREAATAETDADRAWRMLADALALVRDLPGAAEHQRRLPPRPVPRLRAVAEGTGVRLDWAPSPSAVGEITYRVVRCQGRPPGGDGDGETVAAVAEATGAFDADPPVNVPLYYGVVARRGAADAPITCADPVVVRPEVQSLELVAGDGVVTGRWIAPPGAARIVVLREGRPVAAERDGFREQVPNGVPCHYRIAAVYLDGEGRETMTPGVTASVTPNAPPEPVREWTVETDPADPARTLLCFPHPPGGTVEILMLEAPPPWPVGTLLPAAKALQAGRRVPAAPTSRGLMLRPDGGGWLLAVTVSGDLAAIGACHRHVNLPPPAALVAERRGERVHVGFDWPEEVAEVELTYRVGASAPREERLTVTRAAYESGGGIHLPVPADQPVTVAVAAAGMRQGARVVGPAAQTTLPARRRVRYDLRRSGPPWRRSLTVRLSAPHPLQVARLTLVHRDGQVEPQRPEDGRVLGTWEQVPVPGELSVPAPGGSGPYWLRCFADDESIELIDPPVRSRQTLR</sequence>
<dbReference type="eggNOG" id="COG0457">
    <property type="taxonomic scope" value="Bacteria"/>
</dbReference>
<evidence type="ECO:0000259" key="3">
    <source>
        <dbReference type="Pfam" id="PF25835"/>
    </source>
</evidence>
<name>D1ACV6_THECD</name>
<feature type="domain" description="SaeA first Fn3-like" evidence="2">
    <location>
        <begin position="402"/>
        <end position="486"/>
    </location>
</feature>
<feature type="region of interest" description="Disordered" evidence="1">
    <location>
        <begin position="1"/>
        <end position="24"/>
    </location>
</feature>
<evidence type="ECO:0000313" key="5">
    <source>
        <dbReference type="Proteomes" id="UP000001918"/>
    </source>
</evidence>
<evidence type="ECO:0000256" key="1">
    <source>
        <dbReference type="SAM" id="MobiDB-lite"/>
    </source>
</evidence>
<dbReference type="InterPro" id="IPR058694">
    <property type="entry name" value="Fn3_SaeA_4th"/>
</dbReference>
<proteinExistence type="predicted"/>
<dbReference type="Pfam" id="PF25832">
    <property type="entry name" value="Fn3_SaeA_2nd"/>
    <property type="match status" value="1"/>
</dbReference>